<dbReference type="Gene3D" id="3.40.50.1010">
    <property type="entry name" value="5'-nuclease"/>
    <property type="match status" value="1"/>
</dbReference>
<dbReference type="KEGG" id="tsy:THSYN_11975"/>
<keyword evidence="1 5" id="KW-1277">Toxin-antitoxin system</keyword>
<comment type="similarity">
    <text evidence="5">Belongs to the PINc/VapC protein family.</text>
</comment>
<dbReference type="InterPro" id="IPR022907">
    <property type="entry name" value="VapC_family"/>
</dbReference>
<evidence type="ECO:0000256" key="2">
    <source>
        <dbReference type="ARBA" id="ARBA00022722"/>
    </source>
</evidence>
<evidence type="ECO:0000313" key="7">
    <source>
        <dbReference type="EMBL" id="AUB81605.1"/>
    </source>
</evidence>
<dbReference type="GO" id="GO:0090729">
    <property type="term" value="F:toxin activity"/>
    <property type="evidence" value="ECO:0007669"/>
    <property type="project" value="UniProtKB-KW"/>
</dbReference>
<dbReference type="HAMAP" id="MF_00265">
    <property type="entry name" value="VapC_Nob1"/>
    <property type="match status" value="1"/>
</dbReference>
<evidence type="ECO:0000256" key="3">
    <source>
        <dbReference type="ARBA" id="ARBA00022723"/>
    </source>
</evidence>
<dbReference type="GO" id="GO:0016787">
    <property type="term" value="F:hydrolase activity"/>
    <property type="evidence" value="ECO:0007669"/>
    <property type="project" value="UniProtKB-KW"/>
</dbReference>
<name>A0A2K8U7S8_9GAMM</name>
<dbReference type="Proteomes" id="UP000232638">
    <property type="component" value="Chromosome"/>
</dbReference>
<keyword evidence="8" id="KW-1185">Reference proteome</keyword>
<dbReference type="InterPro" id="IPR002716">
    <property type="entry name" value="PIN_dom"/>
</dbReference>
<dbReference type="GO" id="GO:0004540">
    <property type="term" value="F:RNA nuclease activity"/>
    <property type="evidence" value="ECO:0007669"/>
    <property type="project" value="InterPro"/>
</dbReference>
<keyword evidence="5" id="KW-0800">Toxin</keyword>
<dbReference type="GO" id="GO:0000287">
    <property type="term" value="F:magnesium ion binding"/>
    <property type="evidence" value="ECO:0007669"/>
    <property type="project" value="UniProtKB-UniRule"/>
</dbReference>
<accession>A0A2K8U7S8</accession>
<protein>
    <recommendedName>
        <fullName evidence="5">Ribonuclease VapC</fullName>
        <shortName evidence="5">RNase VapC</shortName>
        <ecNumber evidence="5">3.1.-.-</ecNumber>
    </recommendedName>
    <alternativeName>
        <fullName evidence="5">Toxin VapC</fullName>
    </alternativeName>
</protein>
<dbReference type="InterPro" id="IPR029060">
    <property type="entry name" value="PIN-like_dom_sf"/>
</dbReference>
<evidence type="ECO:0000256" key="4">
    <source>
        <dbReference type="ARBA" id="ARBA00022801"/>
    </source>
</evidence>
<sequence length="150" mass="16156">MGRDAVTIFLDACALIYLIEAKEPFHGQVVAALRQAHERHPRARLAMSRLSVLECLVKPLRDGDQGLIDDYRAFFAARDLSLVEITPEVIEAALRVRSQTGLRTPDAIQAACALAVPEGGCLFLTNDKRFDRVAGLSLVVLGDIGGAGSA</sequence>
<dbReference type="AlphaFoldDB" id="A0A2K8U7S8"/>
<keyword evidence="3 5" id="KW-0479">Metal-binding</keyword>
<feature type="binding site" evidence="5">
    <location>
        <position position="11"/>
    </location>
    <ligand>
        <name>Mg(2+)</name>
        <dbReference type="ChEBI" id="CHEBI:18420"/>
    </ligand>
</feature>
<dbReference type="EC" id="3.1.-.-" evidence="5"/>
<evidence type="ECO:0000313" key="8">
    <source>
        <dbReference type="Proteomes" id="UP000232638"/>
    </source>
</evidence>
<dbReference type="EMBL" id="CP020370">
    <property type="protein sequence ID" value="AUB81605.1"/>
    <property type="molecule type" value="Genomic_DNA"/>
</dbReference>
<evidence type="ECO:0000256" key="5">
    <source>
        <dbReference type="HAMAP-Rule" id="MF_00265"/>
    </source>
</evidence>
<comment type="cofactor">
    <cofactor evidence="5">
        <name>Mg(2+)</name>
        <dbReference type="ChEBI" id="CHEBI:18420"/>
    </cofactor>
</comment>
<evidence type="ECO:0000256" key="1">
    <source>
        <dbReference type="ARBA" id="ARBA00022649"/>
    </source>
</evidence>
<keyword evidence="5" id="KW-0460">Magnesium</keyword>
<proteinExistence type="inferred from homology"/>
<reference evidence="7 8" key="1">
    <citation type="submission" date="2017-03" db="EMBL/GenBank/DDBJ databases">
        <title>Complete genome sequence of Candidatus 'Thiodictyon syntrophicum' sp. nov. strain Cad16T, a photolithoautotroph purple sulfur bacterium isolated from an alpine meromictic lake.</title>
        <authorList>
            <person name="Luedin S.M."/>
            <person name="Pothier J.F."/>
            <person name="Danza F."/>
            <person name="Storelli N."/>
            <person name="Wittwer M."/>
            <person name="Tonolla M."/>
        </authorList>
    </citation>
    <scope>NUCLEOTIDE SEQUENCE [LARGE SCALE GENOMIC DNA]</scope>
    <source>
        <strain evidence="7 8">Cad16T</strain>
    </source>
</reference>
<gene>
    <name evidence="5" type="primary">vapC</name>
    <name evidence="7" type="ORF">THSYN_11975</name>
</gene>
<organism evidence="7 8">
    <name type="scientific">Candidatus Thiodictyon syntrophicum</name>
    <dbReference type="NCBI Taxonomy" id="1166950"/>
    <lineage>
        <taxon>Bacteria</taxon>
        <taxon>Pseudomonadati</taxon>
        <taxon>Pseudomonadota</taxon>
        <taxon>Gammaproteobacteria</taxon>
        <taxon>Chromatiales</taxon>
        <taxon>Chromatiaceae</taxon>
        <taxon>Thiodictyon</taxon>
    </lineage>
</organism>
<keyword evidence="4 5" id="KW-0378">Hydrolase</keyword>
<comment type="function">
    <text evidence="5">Toxic component of a toxin-antitoxin (TA) system. An RNase.</text>
</comment>
<feature type="domain" description="PIN" evidence="6">
    <location>
        <begin position="8"/>
        <end position="135"/>
    </location>
</feature>
<dbReference type="SUPFAM" id="SSF88723">
    <property type="entry name" value="PIN domain-like"/>
    <property type="match status" value="1"/>
</dbReference>
<feature type="binding site" evidence="5">
    <location>
        <position position="106"/>
    </location>
    <ligand>
        <name>Mg(2+)</name>
        <dbReference type="ChEBI" id="CHEBI:18420"/>
    </ligand>
</feature>
<evidence type="ECO:0000259" key="6">
    <source>
        <dbReference type="Pfam" id="PF01850"/>
    </source>
</evidence>
<dbReference type="Pfam" id="PF01850">
    <property type="entry name" value="PIN"/>
    <property type="match status" value="1"/>
</dbReference>
<keyword evidence="2 5" id="KW-0540">Nuclease</keyword>